<evidence type="ECO:0000259" key="12">
    <source>
        <dbReference type="Pfam" id="PF13735"/>
    </source>
</evidence>
<organism evidence="13 14">
    <name type="scientific">Treponema phagedenis</name>
    <dbReference type="NCBI Taxonomy" id="162"/>
    <lineage>
        <taxon>Bacteria</taxon>
        <taxon>Pseudomonadati</taxon>
        <taxon>Spirochaetota</taxon>
        <taxon>Spirochaetia</taxon>
        <taxon>Spirochaetales</taxon>
        <taxon>Treponemataceae</taxon>
        <taxon>Treponema</taxon>
    </lineage>
</organism>
<dbReference type="InterPro" id="IPR032828">
    <property type="entry name" value="PolyA_RNA-bd"/>
</dbReference>
<keyword evidence="7" id="KW-0460">Magnesium</keyword>
<evidence type="ECO:0000256" key="8">
    <source>
        <dbReference type="ARBA" id="ARBA00022884"/>
    </source>
</evidence>
<keyword evidence="6" id="KW-0547">Nucleotide-binding</keyword>
<gene>
    <name evidence="13" type="ORF">TPHV1_160056</name>
</gene>
<proteinExistence type="inferred from homology"/>
<evidence type="ECO:0000313" key="13">
    <source>
        <dbReference type="EMBL" id="CEM61255.1"/>
    </source>
</evidence>
<evidence type="ECO:0000256" key="2">
    <source>
        <dbReference type="ARBA" id="ARBA00022679"/>
    </source>
</evidence>
<dbReference type="InterPro" id="IPR032810">
    <property type="entry name" value="CCA-adding_enz_C"/>
</dbReference>
<dbReference type="Pfam" id="PF13735">
    <property type="entry name" value="tRNA_NucTran2_2"/>
    <property type="match status" value="1"/>
</dbReference>
<accession>A0A0B7GWA4</accession>
<dbReference type="SUPFAM" id="SSF81891">
    <property type="entry name" value="Poly A polymerase C-terminal region-like"/>
    <property type="match status" value="1"/>
</dbReference>
<comment type="similarity">
    <text evidence="9">Belongs to the tRNA nucleotidyltransferase/poly(A) polymerase family.</text>
</comment>
<sequence>MNKMQYPVPPLLAEIAAVFTNAGFQVYLVGGSVRDYLLKKAAHDWDLATDASPEKVRKLFKHTIPTGIKHGTITILYKGKSIECTTFRTEADYTDSRHPDAVHYARSIEEDLSRRDFTINAFAVKLPEGRITDLFNGMRDLRKKIIRTVGNPLERFSEDGLRPIRAIRFAAQLDFSIEPETLKAIPLSIAKIKIISVERFQDEFSKILQTDKPSVAIRLMHESGILQEFIPELSACAGVEQKGFHRFDVFTHSLLVCDACPKEKLQVRLAGLFHDIGKPAMRKKTAHGDYTFYRHEAVSVELTEKILRRLRYPNKIIEQVCHLIGNHMFHYEENWTDAAVRRFIVRVGKEHIDDLFDLRQADTFGLAGQKVQPFHLAEFTAHIDKILKEDSALSIKNLAVNGKELIALGIPAGPMLGAILQELFQTVLDDPAQNTKDSLLKIAEGLYRQKYCK</sequence>
<dbReference type="EMBL" id="CDNC01000008">
    <property type="protein sequence ID" value="CEM61255.1"/>
    <property type="molecule type" value="Genomic_DNA"/>
</dbReference>
<dbReference type="AlphaFoldDB" id="A0A0B7GWA4"/>
<dbReference type="CDD" id="cd05398">
    <property type="entry name" value="NT_ClassII-CCAase"/>
    <property type="match status" value="1"/>
</dbReference>
<dbReference type="SUPFAM" id="SSF81301">
    <property type="entry name" value="Nucleotidyltransferase"/>
    <property type="match status" value="1"/>
</dbReference>
<dbReference type="Proteomes" id="UP000042527">
    <property type="component" value="Unassembled WGS sequence"/>
</dbReference>
<dbReference type="Gene3D" id="3.30.460.10">
    <property type="entry name" value="Beta Polymerase, domain 2"/>
    <property type="match status" value="1"/>
</dbReference>
<dbReference type="NCBIfam" id="TIGR00277">
    <property type="entry name" value="HDIG"/>
    <property type="match status" value="1"/>
</dbReference>
<evidence type="ECO:0000256" key="3">
    <source>
        <dbReference type="ARBA" id="ARBA00022694"/>
    </source>
</evidence>
<evidence type="ECO:0000256" key="5">
    <source>
        <dbReference type="ARBA" id="ARBA00022723"/>
    </source>
</evidence>
<dbReference type="InterPro" id="IPR043519">
    <property type="entry name" value="NT_sf"/>
</dbReference>
<keyword evidence="3" id="KW-0819">tRNA processing</keyword>
<keyword evidence="14" id="KW-1185">Reference proteome</keyword>
<evidence type="ECO:0000313" key="14">
    <source>
        <dbReference type="Proteomes" id="UP000042527"/>
    </source>
</evidence>
<dbReference type="InterPro" id="IPR002646">
    <property type="entry name" value="PolA_pol_head_dom"/>
</dbReference>
<dbReference type="PANTHER" id="PTHR46173:SF1">
    <property type="entry name" value="CCA TRNA NUCLEOTIDYLTRANSFERASE 1, MITOCHONDRIAL"/>
    <property type="match status" value="1"/>
</dbReference>
<feature type="domain" description="tRNA nucleotidyltransferase/poly(A) polymerase RNA and SrmB- binding" evidence="11">
    <location>
        <begin position="174"/>
        <end position="234"/>
    </location>
</feature>
<dbReference type="GO" id="GO:0008033">
    <property type="term" value="P:tRNA processing"/>
    <property type="evidence" value="ECO:0007669"/>
    <property type="project" value="UniProtKB-KW"/>
</dbReference>
<dbReference type="OrthoDB" id="9805698at2"/>
<feature type="domain" description="Poly A polymerase head" evidence="10">
    <location>
        <begin position="26"/>
        <end position="147"/>
    </location>
</feature>
<evidence type="ECO:0000256" key="4">
    <source>
        <dbReference type="ARBA" id="ARBA00022695"/>
    </source>
</evidence>
<evidence type="ECO:0000256" key="1">
    <source>
        <dbReference type="ARBA" id="ARBA00001946"/>
    </source>
</evidence>
<dbReference type="InterPro" id="IPR006675">
    <property type="entry name" value="HDIG_dom"/>
</dbReference>
<protein>
    <submittedName>
        <fullName evidence="13">HDIG domain protein</fullName>
    </submittedName>
</protein>
<dbReference type="Gene3D" id="1.10.3090.10">
    <property type="entry name" value="cca-adding enzyme, domain 2"/>
    <property type="match status" value="1"/>
</dbReference>
<dbReference type="GO" id="GO:0016779">
    <property type="term" value="F:nucleotidyltransferase activity"/>
    <property type="evidence" value="ECO:0007669"/>
    <property type="project" value="UniProtKB-KW"/>
</dbReference>
<keyword evidence="8 9" id="KW-0694">RNA-binding</keyword>
<feature type="domain" description="CCA-adding enzyme C-terminal" evidence="12">
    <location>
        <begin position="303"/>
        <end position="442"/>
    </location>
</feature>
<reference evidence="14" key="1">
    <citation type="submission" date="2015-01" db="EMBL/GenBank/DDBJ databases">
        <authorList>
            <person name="Manzoor Shahid"/>
            <person name="Zubair Saima"/>
        </authorList>
    </citation>
    <scope>NUCLEOTIDE SEQUENCE [LARGE SCALE GENOMIC DNA]</scope>
    <source>
        <strain evidence="14">V1</strain>
    </source>
</reference>
<dbReference type="InterPro" id="IPR003607">
    <property type="entry name" value="HD/PDEase_dom"/>
</dbReference>
<evidence type="ECO:0000256" key="6">
    <source>
        <dbReference type="ARBA" id="ARBA00022741"/>
    </source>
</evidence>
<evidence type="ECO:0000256" key="7">
    <source>
        <dbReference type="ARBA" id="ARBA00022842"/>
    </source>
</evidence>
<dbReference type="CDD" id="cd00077">
    <property type="entry name" value="HDc"/>
    <property type="match status" value="1"/>
</dbReference>
<name>A0A0B7GWA4_TREPH</name>
<dbReference type="PANTHER" id="PTHR46173">
    <property type="entry name" value="CCA TRNA NUCLEOTIDYLTRANSFERASE 1, MITOCHONDRIAL"/>
    <property type="match status" value="1"/>
</dbReference>
<dbReference type="InterPro" id="IPR050264">
    <property type="entry name" value="Bact_CCA-adding_enz_type3_sf"/>
</dbReference>
<dbReference type="GO" id="GO:0000166">
    <property type="term" value="F:nucleotide binding"/>
    <property type="evidence" value="ECO:0007669"/>
    <property type="project" value="UniProtKB-KW"/>
</dbReference>
<comment type="cofactor">
    <cofactor evidence="1">
        <name>Mg(2+)</name>
        <dbReference type="ChEBI" id="CHEBI:18420"/>
    </cofactor>
</comment>
<keyword evidence="5" id="KW-0479">Metal-binding</keyword>
<dbReference type="Pfam" id="PF01743">
    <property type="entry name" value="PolyA_pol"/>
    <property type="match status" value="1"/>
</dbReference>
<dbReference type="Pfam" id="PF12627">
    <property type="entry name" value="PolyA_pol_RNAbd"/>
    <property type="match status" value="1"/>
</dbReference>
<evidence type="ECO:0000259" key="11">
    <source>
        <dbReference type="Pfam" id="PF12627"/>
    </source>
</evidence>
<dbReference type="Gene3D" id="1.10.246.80">
    <property type="match status" value="1"/>
</dbReference>
<keyword evidence="2 9" id="KW-0808">Transferase</keyword>
<dbReference type="GO" id="GO:0046872">
    <property type="term" value="F:metal ion binding"/>
    <property type="evidence" value="ECO:0007669"/>
    <property type="project" value="UniProtKB-KW"/>
</dbReference>
<evidence type="ECO:0000256" key="9">
    <source>
        <dbReference type="RuleBase" id="RU003953"/>
    </source>
</evidence>
<dbReference type="GO" id="GO:0000049">
    <property type="term" value="F:tRNA binding"/>
    <property type="evidence" value="ECO:0007669"/>
    <property type="project" value="TreeGrafter"/>
</dbReference>
<evidence type="ECO:0000259" key="10">
    <source>
        <dbReference type="Pfam" id="PF01743"/>
    </source>
</evidence>
<keyword evidence="4" id="KW-0548">Nucleotidyltransferase</keyword>